<sequence length="346" mass="37749">MRLPRISALTLTLWAAAGGFTGAAPAIAADYNIMASKPGGTHWPFAEDIARIGKRCGLDLNLVESGGSLENFFGVRNRPNTQFGIVAADVLNYMNSYKSENADVQAAVRGMRIMLPLYDAEVQIVARSGIRTLADLSGLRVGVGPQDSAANLTGQLIFDILGVKGVELVKGSNDEMIDFLRDGKLDALVRVAGAPVDALADGRLDQRFHLVPITEEILRSTYKETTLQAGLYTFQPEAVQTVAVKTVLMTYEYGAKKNAYSEKACKAVADFTRLVVDNIDELRRTGHPKWKDIDLTEIPQGWTIGDCVRKGLDPAYTVECKPSAVENVQSDANKDYLNLLRAHMKQ</sequence>
<evidence type="ECO:0000313" key="3">
    <source>
        <dbReference type="Proteomes" id="UP000308828"/>
    </source>
</evidence>
<gene>
    <name evidence="2" type="ORF">FAA97_02935</name>
</gene>
<proteinExistence type="predicted"/>
<keyword evidence="3" id="KW-1185">Reference proteome</keyword>
<dbReference type="PANTHER" id="PTHR42941:SF1">
    <property type="entry name" value="SLL1037 PROTEIN"/>
    <property type="match status" value="1"/>
</dbReference>
<reference evidence="2 3" key="1">
    <citation type="submission" date="2019-04" db="EMBL/GenBank/DDBJ databases">
        <title>Genome sequence of strain shin9-1.</title>
        <authorList>
            <person name="Gao J."/>
            <person name="Sun J."/>
        </authorList>
    </citation>
    <scope>NUCLEOTIDE SEQUENCE [LARGE SCALE GENOMIC DNA]</scope>
    <source>
        <strain evidence="3">shin9-1</strain>
    </source>
</reference>
<dbReference type="Pfam" id="PF16868">
    <property type="entry name" value="NMT1_3"/>
    <property type="match status" value="1"/>
</dbReference>
<organism evidence="2 3">
    <name type="scientific">Peteryoungia ipomoeae</name>
    <dbReference type="NCBI Taxonomy" id="1210932"/>
    <lineage>
        <taxon>Bacteria</taxon>
        <taxon>Pseudomonadati</taxon>
        <taxon>Pseudomonadota</taxon>
        <taxon>Alphaproteobacteria</taxon>
        <taxon>Hyphomicrobiales</taxon>
        <taxon>Rhizobiaceae</taxon>
        <taxon>Peteryoungia</taxon>
    </lineage>
</organism>
<feature type="signal peptide" evidence="1">
    <location>
        <begin position="1"/>
        <end position="28"/>
    </location>
</feature>
<accession>A0A4S8P714</accession>
<feature type="chain" id="PRO_5020515806" evidence="1">
    <location>
        <begin position="29"/>
        <end position="346"/>
    </location>
</feature>
<dbReference type="OrthoDB" id="8188218at2"/>
<dbReference type="Gene3D" id="3.40.190.10">
    <property type="entry name" value="Periplasmic binding protein-like II"/>
    <property type="match status" value="2"/>
</dbReference>
<protein>
    <submittedName>
        <fullName evidence="2">TAXI family TRAP transporter solute-binding subunit</fullName>
    </submittedName>
</protein>
<evidence type="ECO:0000256" key="1">
    <source>
        <dbReference type="SAM" id="SignalP"/>
    </source>
</evidence>
<evidence type="ECO:0000313" key="2">
    <source>
        <dbReference type="EMBL" id="THV25175.1"/>
    </source>
</evidence>
<dbReference type="AlphaFoldDB" id="A0A4S8P714"/>
<comment type="caution">
    <text evidence="2">The sequence shown here is derived from an EMBL/GenBank/DDBJ whole genome shotgun (WGS) entry which is preliminary data.</text>
</comment>
<name>A0A4S8P714_9HYPH</name>
<dbReference type="Proteomes" id="UP000308828">
    <property type="component" value="Unassembled WGS sequence"/>
</dbReference>
<keyword evidence="1" id="KW-0732">Signal</keyword>
<dbReference type="RefSeq" id="WP_136597023.1">
    <property type="nucleotide sequence ID" value="NZ_STGV01000001.1"/>
</dbReference>
<dbReference type="InterPro" id="IPR011852">
    <property type="entry name" value="TRAP_TAXI"/>
</dbReference>
<dbReference type="NCBIfam" id="TIGR02122">
    <property type="entry name" value="TRAP_TAXI"/>
    <property type="match status" value="1"/>
</dbReference>
<dbReference type="PANTHER" id="PTHR42941">
    <property type="entry name" value="SLL1037 PROTEIN"/>
    <property type="match status" value="1"/>
</dbReference>
<dbReference type="EMBL" id="STGV01000001">
    <property type="protein sequence ID" value="THV25175.1"/>
    <property type="molecule type" value="Genomic_DNA"/>
</dbReference>
<dbReference type="SUPFAM" id="SSF53850">
    <property type="entry name" value="Periplasmic binding protein-like II"/>
    <property type="match status" value="1"/>
</dbReference>